<dbReference type="PANTHER" id="PTHR11246">
    <property type="entry name" value="PRE-MRNA SPLICING FACTOR"/>
    <property type="match status" value="1"/>
</dbReference>
<comment type="subunit">
    <text evidence="3">Associated with the spliceosome.</text>
</comment>
<keyword evidence="6" id="KW-0677">Repeat</keyword>
<dbReference type="Gene3D" id="1.25.40.10">
    <property type="entry name" value="Tetratricopeptide repeat domain"/>
    <property type="match status" value="3"/>
</dbReference>
<feature type="compositionally biased region" description="Acidic residues" evidence="12">
    <location>
        <begin position="847"/>
        <end position="856"/>
    </location>
</feature>
<comment type="function">
    <text evidence="9">Involved in pre-mRNA splicing and cell cycle progression. Required for the spliceosome assembly and initiation of the DNA replication.</text>
</comment>
<keyword evidence="7" id="KW-0508">mRNA splicing</keyword>
<dbReference type="AlphaFoldDB" id="A0A0B7FPC3"/>
<feature type="domain" description="Pre-mRNA-splicing factor Syf1/CRNKL1-like C-terminal HAT-repeats" evidence="13">
    <location>
        <begin position="500"/>
        <end position="576"/>
    </location>
</feature>
<dbReference type="Proteomes" id="UP000059188">
    <property type="component" value="Unassembled WGS sequence"/>
</dbReference>
<dbReference type="GO" id="GO:0071007">
    <property type="term" value="C:U2-type catalytic step 2 spliceosome"/>
    <property type="evidence" value="ECO:0007669"/>
    <property type="project" value="TreeGrafter"/>
</dbReference>
<dbReference type="FunFam" id="1.25.40.10:FF:000639">
    <property type="entry name" value="Pre-mRNA-splicing factor CLF1"/>
    <property type="match status" value="1"/>
</dbReference>
<feature type="domain" description="Nephrocystin 3-like N-terminal" evidence="14">
    <location>
        <begin position="296"/>
        <end position="408"/>
    </location>
</feature>
<feature type="compositionally biased region" description="Acidic residues" evidence="12">
    <location>
        <begin position="962"/>
        <end position="975"/>
    </location>
</feature>
<dbReference type="Pfam" id="PF23240">
    <property type="entry name" value="HAT_PRP39_N"/>
    <property type="match status" value="1"/>
</dbReference>
<evidence type="ECO:0000256" key="5">
    <source>
        <dbReference type="ARBA" id="ARBA00022728"/>
    </source>
</evidence>
<dbReference type="GO" id="GO:0000974">
    <property type="term" value="C:Prp19 complex"/>
    <property type="evidence" value="ECO:0007669"/>
    <property type="project" value="TreeGrafter"/>
</dbReference>
<dbReference type="InterPro" id="IPR056884">
    <property type="entry name" value="NPHP3-like_N"/>
</dbReference>
<feature type="compositionally biased region" description="Polar residues" evidence="12">
    <location>
        <begin position="60"/>
        <end position="69"/>
    </location>
</feature>
<evidence type="ECO:0000259" key="13">
    <source>
        <dbReference type="Pfam" id="PF23231"/>
    </source>
</evidence>
<keyword evidence="16" id="KW-1185">Reference proteome</keyword>
<dbReference type="InterPro" id="IPR011990">
    <property type="entry name" value="TPR-like_helical_dom_sf"/>
</dbReference>
<proteinExistence type="inferred from homology"/>
<keyword evidence="4" id="KW-0507">mRNA processing</keyword>
<dbReference type="InterPro" id="IPR027417">
    <property type="entry name" value="P-loop_NTPase"/>
</dbReference>
<dbReference type="SUPFAM" id="SSF48452">
    <property type="entry name" value="TPR-like"/>
    <property type="match status" value="2"/>
</dbReference>
<evidence type="ECO:0000256" key="1">
    <source>
        <dbReference type="ARBA" id="ARBA00004123"/>
    </source>
</evidence>
<feature type="region of interest" description="Disordered" evidence="12">
    <location>
        <begin position="1"/>
        <end position="87"/>
    </location>
</feature>
<evidence type="ECO:0000256" key="11">
    <source>
        <dbReference type="ARBA" id="ARBA00070631"/>
    </source>
</evidence>
<evidence type="ECO:0000256" key="9">
    <source>
        <dbReference type="ARBA" id="ARBA00037040"/>
    </source>
</evidence>
<evidence type="ECO:0000256" key="6">
    <source>
        <dbReference type="ARBA" id="ARBA00022737"/>
    </source>
</evidence>
<name>A0A0B7FPC3_THACB</name>
<dbReference type="PANTHER" id="PTHR11246:SF3">
    <property type="entry name" value="CROOKED NECK-LIKE PROTEIN 1"/>
    <property type="match status" value="1"/>
</dbReference>
<dbReference type="GO" id="GO:0071011">
    <property type="term" value="C:precatalytic spliceosome"/>
    <property type="evidence" value="ECO:0007669"/>
    <property type="project" value="TreeGrafter"/>
</dbReference>
<dbReference type="Pfam" id="PF02184">
    <property type="entry name" value="HAT"/>
    <property type="match status" value="1"/>
</dbReference>
<evidence type="ECO:0000256" key="10">
    <source>
        <dbReference type="ARBA" id="ARBA00039167"/>
    </source>
</evidence>
<dbReference type="Pfam" id="PF24883">
    <property type="entry name" value="NPHP3_N"/>
    <property type="match status" value="1"/>
</dbReference>
<evidence type="ECO:0000256" key="4">
    <source>
        <dbReference type="ARBA" id="ARBA00022664"/>
    </source>
</evidence>
<keyword evidence="8" id="KW-0539">Nucleus</keyword>
<evidence type="ECO:0000256" key="8">
    <source>
        <dbReference type="ARBA" id="ARBA00023242"/>
    </source>
</evidence>
<evidence type="ECO:0000256" key="12">
    <source>
        <dbReference type="SAM" id="MobiDB-lite"/>
    </source>
</evidence>
<feature type="region of interest" description="Disordered" evidence="12">
    <location>
        <begin position="953"/>
        <end position="975"/>
    </location>
</feature>
<dbReference type="SUPFAM" id="SSF52540">
    <property type="entry name" value="P-loop containing nucleoside triphosphate hydrolases"/>
    <property type="match status" value="1"/>
</dbReference>
<gene>
    <name evidence="15" type="ORF">RSOLAG1IB_08815</name>
</gene>
<dbReference type="OrthoDB" id="541719at2759"/>
<organism evidence="15 16">
    <name type="scientific">Thanatephorus cucumeris (strain AG1-IB / isolate 7/3/14)</name>
    <name type="common">Lettuce bottom rot fungus</name>
    <name type="synonym">Rhizoctonia solani</name>
    <dbReference type="NCBI Taxonomy" id="1108050"/>
    <lineage>
        <taxon>Eukaryota</taxon>
        <taxon>Fungi</taxon>
        <taxon>Dikarya</taxon>
        <taxon>Basidiomycota</taxon>
        <taxon>Agaricomycotina</taxon>
        <taxon>Agaricomycetes</taxon>
        <taxon>Cantharellales</taxon>
        <taxon>Ceratobasidiaceae</taxon>
        <taxon>Rhizoctonia</taxon>
        <taxon>Rhizoctonia solani AG-1</taxon>
    </lineage>
</organism>
<evidence type="ECO:0000256" key="7">
    <source>
        <dbReference type="ARBA" id="ARBA00023187"/>
    </source>
</evidence>
<dbReference type="FunFam" id="1.25.40.10:FF:000796">
    <property type="entry name" value="Crooked neck pre-mRNA splicing factor 1"/>
    <property type="match status" value="1"/>
</dbReference>
<evidence type="ECO:0000259" key="14">
    <source>
        <dbReference type="Pfam" id="PF24883"/>
    </source>
</evidence>
<sequence length="975" mass="111003">MASSPSTPKRKRSKSPNLLTGISDALLHPGWRSKRARSGSRSGSPTDSRASSPGPDEMHNSSQSSTVPHTPSPEIRTHSQTAHPTGHLTPAIRVSAPQVVAPNLPAIATGSISGPSKETSSTWTGLEKALQALHITTKGCPPLHSAIGSLISCLHIFKEAAKPRKDYDELTSGLTAIVELLAKYSLAAASKDITDAIEKISGDIEKEIDSINTRQSRGTALRMLGSSGDQEDLVQRYQRIEQMFRKLQAEASMSTWNDTKRHLVNTQLENLGPVKLATYNSSISMDVGRRSCTENTRTQILNDSMAWSDDPNGAKVYWMNGMAGTGKTTIAFSLCKRLEEAEQLAASFFCTRTSRECSEAKRIVPTIAYQFARRWAPFRDALCGVLDRDPDELKARNVQHSRNLFDRAVTLLPRIDQLWYKYVYLEELLQNVPGARQVFERWMAWEPDDKAWQAYIKLEERYSELDRASAIYARWIAVRPDPRVWVKWAKFEEERGKPDKAREVFQTALEFFGDGAEEVAQAQAVFSSFAKMETRLKEYDRARVIYKFALSRLPRSISGPLYAAYTKFEKQHGEKSGAESAVLGRRRIQYEDELQQDPFNYDVWFDYTRLEEEAYRTAKDEGEGTGEAIGRVREVYERAVAQVPPGGEKRHWRRYIFLWLNYAVFEEIEAKDVARTRQIYQTILRLLPHKSFTFAKLWIQAARFEIRQLDLPAARKLLGAAIGMCPKEGLFKGYIQLELELREFDRVRTLYEKYLSHDPSNTPAWIKFAELETTLGDLARTRALFELAINQPALDMPELLWKAYIDFEFEERERERTRELYRRLSAKTGHVKVWVAFAMFEAASMSDPDDEEGEGGEADKGDPDRARAVFQEGYDSLRAKGMKEERVVLLEAWKAFEQEHGTEEQLKKVEGMMPQIIKRWRRGEGSDWDMLFADDEREANPTSFKLLQMAHAWKNAQAAPDSDSDDADGDEEDEE</sequence>
<dbReference type="InterPro" id="IPR045075">
    <property type="entry name" value="Syf1-like"/>
</dbReference>
<protein>
    <recommendedName>
        <fullName evidence="10">Pre-mRNA-splicing factor CLF1</fullName>
    </recommendedName>
    <alternativeName>
        <fullName evidence="11">Pre-mRNA-splicing factor clf1</fullName>
    </alternativeName>
</protein>
<dbReference type="GO" id="GO:0071014">
    <property type="term" value="C:post-mRNA release spliceosomal complex"/>
    <property type="evidence" value="ECO:0007669"/>
    <property type="project" value="TreeGrafter"/>
</dbReference>
<evidence type="ECO:0000313" key="15">
    <source>
        <dbReference type="EMBL" id="CEL58769.1"/>
    </source>
</evidence>
<evidence type="ECO:0000256" key="2">
    <source>
        <dbReference type="ARBA" id="ARBA00008644"/>
    </source>
</evidence>
<dbReference type="STRING" id="1108050.A0A0B7FPC3"/>
<comment type="similarity">
    <text evidence="2">Belongs to the crooked-neck family.</text>
</comment>
<evidence type="ECO:0000256" key="3">
    <source>
        <dbReference type="ARBA" id="ARBA00011524"/>
    </source>
</evidence>
<dbReference type="Pfam" id="PF23231">
    <property type="entry name" value="HAT_Syf1_CNRKL1_C"/>
    <property type="match status" value="1"/>
</dbReference>
<evidence type="ECO:0000313" key="16">
    <source>
        <dbReference type="Proteomes" id="UP000059188"/>
    </source>
</evidence>
<reference evidence="15 16" key="1">
    <citation type="submission" date="2014-11" db="EMBL/GenBank/DDBJ databases">
        <authorList>
            <person name="Wibberg Daniel"/>
        </authorList>
    </citation>
    <scope>NUCLEOTIDE SEQUENCE [LARGE SCALE GENOMIC DNA]</scope>
    <source>
        <strain evidence="15">Rhizoctonia solani AG1-IB 7/3/14</strain>
    </source>
</reference>
<comment type="subcellular location">
    <subcellularLocation>
        <location evidence="1">Nucleus</location>
    </subcellularLocation>
</comment>
<dbReference type="FunFam" id="1.25.40.10:FF:000306">
    <property type="entry name" value="Cell cycle control protein cwf4"/>
    <property type="match status" value="1"/>
</dbReference>
<dbReference type="SMART" id="SM00386">
    <property type="entry name" value="HAT"/>
    <property type="match status" value="12"/>
</dbReference>
<accession>A0A0B7FPC3</accession>
<feature type="compositionally biased region" description="Basic and acidic residues" evidence="12">
    <location>
        <begin position="857"/>
        <end position="866"/>
    </location>
</feature>
<feature type="region of interest" description="Disordered" evidence="12">
    <location>
        <begin position="845"/>
        <end position="866"/>
    </location>
</feature>
<dbReference type="EMBL" id="LN679133">
    <property type="protein sequence ID" value="CEL58769.1"/>
    <property type="molecule type" value="Genomic_DNA"/>
</dbReference>
<dbReference type="InterPro" id="IPR003107">
    <property type="entry name" value="HAT"/>
</dbReference>
<keyword evidence="5" id="KW-0747">Spliceosome</keyword>
<dbReference type="InterPro" id="IPR055430">
    <property type="entry name" value="HAT_Syf1_CNRKL1_C"/>
</dbReference>
<dbReference type="GO" id="GO:0000245">
    <property type="term" value="P:spliceosomal complex assembly"/>
    <property type="evidence" value="ECO:0007669"/>
    <property type="project" value="TreeGrafter"/>
</dbReference>